<dbReference type="Pfam" id="PF13193">
    <property type="entry name" value="AMP-binding_C"/>
    <property type="match status" value="1"/>
</dbReference>
<proteinExistence type="inferred from homology"/>
<dbReference type="FunFam" id="3.30.300.30:FF:000008">
    <property type="entry name" value="2,3-dihydroxybenzoate-AMP ligase"/>
    <property type="match status" value="1"/>
</dbReference>
<dbReference type="FunFam" id="3.40.50.12780:FF:000003">
    <property type="entry name" value="Long-chain-fatty-acid--CoA ligase FadD"/>
    <property type="match status" value="1"/>
</dbReference>
<dbReference type="InterPro" id="IPR045851">
    <property type="entry name" value="AMP-bd_C_sf"/>
</dbReference>
<feature type="domain" description="AMP-binding enzyme C-terminal" evidence="5">
    <location>
        <begin position="571"/>
        <end position="647"/>
    </location>
</feature>
<sequence length="664" mass="72611">MAHVWRFARLHTHRLRHGTLLPLGQRSHHALVELGRVVTLVQVPADRGAFATRSLSSTSTVLSTTAKAWASTQSQAPTAATESSQLQPPSDPVPVLSHFHGRRDLALHEVTVGQVFDQQVRAHGDRLALVVSHEGVRLTYSQLDQQVNQVACALYDQGLRAGDRLGVFMTNNLAWLVLQYATSKLGIILVTINPAYRLHELEYALNLVGCKALVLSPSFKKSDYITMVHELVPEIATADPSRLTSTKVPSLRAIFVVDSVLPAASALSPALNWRELPGLQDYQRLVTAPISAESAQALNHPSLQCMDVVNIQFTSGTTGSPKAAALSHRNLLNNGYFAGQNLGYTPDDVVCSPVPLYHCFGLVLGNLACLTHGAALVLPSPAFDAEATLQAVAAERCTALYGVPTMFIEEMTHPNFSKYDLSSLRTGIMSGSPCPIEVMREVIDKMHAAGMTIAYGMTETSPLSFMTSPTDKVERRVSTVGQLLPHVEVKIIDSATGETVPIGVPGEVCVRGFGVMRGYWNDPTNTVKAIDQDGWMHSGDTGLFDQSGYLQIVGRTKDMIIRGGENLYPSEIENCLFEHPNIQNVAVVGVPDKRFGEEACACIIPNDPEKPVTRESIREYCRDRLAHYKIPRYILTMDSFPKTITGKIKRNVLRDMTCEKLGLN</sequence>
<dbReference type="Proteomes" id="UP001151582">
    <property type="component" value="Unassembled WGS sequence"/>
</dbReference>
<dbReference type="InterPro" id="IPR042099">
    <property type="entry name" value="ANL_N_sf"/>
</dbReference>
<comment type="caution">
    <text evidence="6">The sequence shown here is derived from an EMBL/GenBank/DDBJ whole genome shotgun (WGS) entry which is preliminary data.</text>
</comment>
<dbReference type="AlphaFoldDB" id="A0A9W8B4I0"/>
<dbReference type="GO" id="GO:0006631">
    <property type="term" value="P:fatty acid metabolic process"/>
    <property type="evidence" value="ECO:0007669"/>
    <property type="project" value="TreeGrafter"/>
</dbReference>
<dbReference type="Gene3D" id="3.40.50.12780">
    <property type="entry name" value="N-terminal domain of ligase-like"/>
    <property type="match status" value="1"/>
</dbReference>
<dbReference type="SUPFAM" id="SSF56801">
    <property type="entry name" value="Acetyl-CoA synthetase-like"/>
    <property type="match status" value="1"/>
</dbReference>
<accession>A0A9W8B4I0</accession>
<comment type="similarity">
    <text evidence="1">Belongs to the ATP-dependent AMP-binding enzyme family.</text>
</comment>
<feature type="region of interest" description="Disordered" evidence="3">
    <location>
        <begin position="73"/>
        <end position="92"/>
    </location>
</feature>
<gene>
    <name evidence="6" type="ORF">H4R34_004346</name>
</gene>
<keyword evidence="2" id="KW-0436">Ligase</keyword>
<evidence type="ECO:0000313" key="6">
    <source>
        <dbReference type="EMBL" id="KAJ1975397.1"/>
    </source>
</evidence>
<dbReference type="PROSITE" id="PS00455">
    <property type="entry name" value="AMP_BINDING"/>
    <property type="match status" value="1"/>
</dbReference>
<dbReference type="EMBL" id="JANBQB010000531">
    <property type="protein sequence ID" value="KAJ1975397.1"/>
    <property type="molecule type" value="Genomic_DNA"/>
</dbReference>
<dbReference type="PANTHER" id="PTHR43201">
    <property type="entry name" value="ACYL-COA SYNTHETASE"/>
    <property type="match status" value="1"/>
</dbReference>
<evidence type="ECO:0000259" key="4">
    <source>
        <dbReference type="Pfam" id="PF00501"/>
    </source>
</evidence>
<keyword evidence="7" id="KW-1185">Reference proteome</keyword>
<dbReference type="Gene3D" id="3.30.300.30">
    <property type="match status" value="1"/>
</dbReference>
<feature type="compositionally biased region" description="Low complexity" evidence="3">
    <location>
        <begin position="73"/>
        <end position="85"/>
    </location>
</feature>
<dbReference type="GO" id="GO:0031956">
    <property type="term" value="F:medium-chain fatty acid-CoA ligase activity"/>
    <property type="evidence" value="ECO:0007669"/>
    <property type="project" value="TreeGrafter"/>
</dbReference>
<dbReference type="InterPro" id="IPR000873">
    <property type="entry name" value="AMP-dep_synth/lig_dom"/>
</dbReference>
<evidence type="ECO:0000256" key="3">
    <source>
        <dbReference type="SAM" id="MobiDB-lite"/>
    </source>
</evidence>
<reference evidence="6" key="1">
    <citation type="submission" date="2022-07" db="EMBL/GenBank/DDBJ databases">
        <title>Phylogenomic reconstructions and comparative analyses of Kickxellomycotina fungi.</title>
        <authorList>
            <person name="Reynolds N.K."/>
            <person name="Stajich J.E."/>
            <person name="Barry K."/>
            <person name="Grigoriev I.V."/>
            <person name="Crous P."/>
            <person name="Smith M.E."/>
        </authorList>
    </citation>
    <scope>NUCLEOTIDE SEQUENCE</scope>
    <source>
        <strain evidence="6">RSA 567</strain>
    </source>
</reference>
<name>A0A9W8B4I0_9FUNG</name>
<protein>
    <submittedName>
        <fullName evidence="6">Uncharacterized protein</fullName>
    </submittedName>
</protein>
<feature type="domain" description="AMP-dependent synthetase/ligase" evidence="4">
    <location>
        <begin position="116"/>
        <end position="520"/>
    </location>
</feature>
<evidence type="ECO:0000256" key="2">
    <source>
        <dbReference type="ARBA" id="ARBA00022598"/>
    </source>
</evidence>
<evidence type="ECO:0000313" key="7">
    <source>
        <dbReference type="Proteomes" id="UP001151582"/>
    </source>
</evidence>
<evidence type="ECO:0000259" key="5">
    <source>
        <dbReference type="Pfam" id="PF13193"/>
    </source>
</evidence>
<dbReference type="OrthoDB" id="10253115at2759"/>
<dbReference type="InterPro" id="IPR020845">
    <property type="entry name" value="AMP-binding_CS"/>
</dbReference>
<organism evidence="6 7">
    <name type="scientific">Dimargaris verticillata</name>
    <dbReference type="NCBI Taxonomy" id="2761393"/>
    <lineage>
        <taxon>Eukaryota</taxon>
        <taxon>Fungi</taxon>
        <taxon>Fungi incertae sedis</taxon>
        <taxon>Zoopagomycota</taxon>
        <taxon>Kickxellomycotina</taxon>
        <taxon>Dimargaritomycetes</taxon>
        <taxon>Dimargaritales</taxon>
        <taxon>Dimargaritaceae</taxon>
        <taxon>Dimargaris</taxon>
    </lineage>
</organism>
<dbReference type="CDD" id="cd05917">
    <property type="entry name" value="FACL_like_2"/>
    <property type="match status" value="1"/>
</dbReference>
<dbReference type="Pfam" id="PF00501">
    <property type="entry name" value="AMP-binding"/>
    <property type="match status" value="1"/>
</dbReference>
<dbReference type="InterPro" id="IPR025110">
    <property type="entry name" value="AMP-bd_C"/>
</dbReference>
<evidence type="ECO:0000256" key="1">
    <source>
        <dbReference type="ARBA" id="ARBA00006432"/>
    </source>
</evidence>
<dbReference type="PANTHER" id="PTHR43201:SF5">
    <property type="entry name" value="MEDIUM-CHAIN ACYL-COA LIGASE ACSF2, MITOCHONDRIAL"/>
    <property type="match status" value="1"/>
</dbReference>